<dbReference type="PROSITE" id="PS00444">
    <property type="entry name" value="POLYPRENYL_SYNTHASE_2"/>
    <property type="match status" value="1"/>
</dbReference>
<proteinExistence type="inferred from homology"/>
<keyword evidence="3 6" id="KW-0808">Transferase</keyword>
<dbReference type="GO" id="GO:0004311">
    <property type="term" value="F:geranylgeranyl diphosphate synthase activity"/>
    <property type="evidence" value="ECO:0007669"/>
    <property type="project" value="UniProtKB-EC"/>
</dbReference>
<gene>
    <name evidence="7" type="ORF">ING2E5A_2938</name>
</gene>
<dbReference type="Pfam" id="PF00348">
    <property type="entry name" value="polyprenyl_synt"/>
    <property type="match status" value="1"/>
</dbReference>
<keyword evidence="8" id="KW-1185">Reference proteome</keyword>
<evidence type="ECO:0000313" key="8">
    <source>
        <dbReference type="Proteomes" id="UP000178485"/>
    </source>
</evidence>
<dbReference type="GO" id="GO:0008299">
    <property type="term" value="P:isoprenoid biosynthetic process"/>
    <property type="evidence" value="ECO:0007669"/>
    <property type="project" value="InterPro"/>
</dbReference>
<dbReference type="InterPro" id="IPR008949">
    <property type="entry name" value="Isoprenoid_synthase_dom_sf"/>
</dbReference>
<name>A0A1G4GB01_9BACT</name>
<sequence length="325" mass="36490">MLHSAETLSKRIDEAIRQIPFDLKPATLFDPIRYALSVGGKRIRPLLVLMATDLFGKELESSLGPAIGIEIFHNFTLLHDDLMDNSDIRRGKPTVHRKYGTNSAILSGDAMLIESYRYMATAPPAILPELLALFTKTAMEVCQGQQLDMDFEKRSDVTESEYLEMIRLKTAVLLGCALKMGAMIGGATSQDAELLYDFGINIGLAFQLKDDLLDVYGDPRTFGKNIGGDIVCNKKTYLLIKALKTSRGSQHEELQRWIAATQFDREEKIASVKNIYNDLNLRDISENLIEKYYLAALDALSSILISDERKKELVSLAENLMYRVK</sequence>
<evidence type="ECO:0000256" key="1">
    <source>
        <dbReference type="ARBA" id="ARBA00001946"/>
    </source>
</evidence>
<comment type="similarity">
    <text evidence="2 6">Belongs to the FPP/GGPP synthase family.</text>
</comment>
<dbReference type="SFLD" id="SFLDS00005">
    <property type="entry name" value="Isoprenoid_Synthase_Type_I"/>
    <property type="match status" value="1"/>
</dbReference>
<reference evidence="7 8" key="1">
    <citation type="submission" date="2016-08" db="EMBL/GenBank/DDBJ databases">
        <authorList>
            <person name="Seilhamer J.J."/>
        </authorList>
    </citation>
    <scope>NUCLEOTIDE SEQUENCE [LARGE SCALE GENOMIC DNA]</scope>
    <source>
        <strain evidence="7">ING2-E5A</strain>
    </source>
</reference>
<dbReference type="AlphaFoldDB" id="A0A1G4GB01"/>
<evidence type="ECO:0000256" key="4">
    <source>
        <dbReference type="ARBA" id="ARBA00022723"/>
    </source>
</evidence>
<keyword evidence="4" id="KW-0479">Metal-binding</keyword>
<dbReference type="InterPro" id="IPR000092">
    <property type="entry name" value="Polyprenyl_synt"/>
</dbReference>
<protein>
    <submittedName>
        <fullName evidence="7">Geranylgeranyl diphosphate synthase</fullName>
        <ecNumber evidence="7">2.5.1.29</ecNumber>
    </submittedName>
</protein>
<dbReference type="KEGG" id="pmuc:ING2E5A_2938"/>
<dbReference type="PANTHER" id="PTHR12001">
    <property type="entry name" value="GERANYLGERANYL PYROPHOSPHATE SYNTHASE"/>
    <property type="match status" value="1"/>
</dbReference>
<dbReference type="PROSITE" id="PS00723">
    <property type="entry name" value="POLYPRENYL_SYNTHASE_1"/>
    <property type="match status" value="1"/>
</dbReference>
<dbReference type="Gene3D" id="1.10.600.10">
    <property type="entry name" value="Farnesyl Diphosphate Synthase"/>
    <property type="match status" value="1"/>
</dbReference>
<dbReference type="GO" id="GO:0046872">
    <property type="term" value="F:metal ion binding"/>
    <property type="evidence" value="ECO:0007669"/>
    <property type="project" value="UniProtKB-KW"/>
</dbReference>
<evidence type="ECO:0000256" key="2">
    <source>
        <dbReference type="ARBA" id="ARBA00006706"/>
    </source>
</evidence>
<evidence type="ECO:0000256" key="3">
    <source>
        <dbReference type="ARBA" id="ARBA00022679"/>
    </source>
</evidence>
<dbReference type="PANTHER" id="PTHR12001:SF85">
    <property type="entry name" value="SHORT CHAIN ISOPRENYL DIPHOSPHATE SYNTHASE"/>
    <property type="match status" value="1"/>
</dbReference>
<dbReference type="CDD" id="cd00685">
    <property type="entry name" value="Trans_IPPS_HT"/>
    <property type="match status" value="1"/>
</dbReference>
<dbReference type="EC" id="2.5.1.29" evidence="7"/>
<evidence type="ECO:0000256" key="6">
    <source>
        <dbReference type="RuleBase" id="RU004466"/>
    </source>
</evidence>
<dbReference type="EMBL" id="LT608328">
    <property type="protein sequence ID" value="SCM59733.1"/>
    <property type="molecule type" value="Genomic_DNA"/>
</dbReference>
<dbReference type="SFLD" id="SFLDG01017">
    <property type="entry name" value="Polyprenyl_Transferase_Like"/>
    <property type="match status" value="1"/>
</dbReference>
<evidence type="ECO:0000256" key="5">
    <source>
        <dbReference type="ARBA" id="ARBA00022842"/>
    </source>
</evidence>
<dbReference type="RefSeq" id="WP_071137967.1">
    <property type="nucleotide sequence ID" value="NZ_DUQN01000089.1"/>
</dbReference>
<dbReference type="SUPFAM" id="SSF48576">
    <property type="entry name" value="Terpenoid synthases"/>
    <property type="match status" value="1"/>
</dbReference>
<dbReference type="InterPro" id="IPR033749">
    <property type="entry name" value="Polyprenyl_synt_CS"/>
</dbReference>
<keyword evidence="5" id="KW-0460">Magnesium</keyword>
<comment type="cofactor">
    <cofactor evidence="1">
        <name>Mg(2+)</name>
        <dbReference type="ChEBI" id="CHEBI:18420"/>
    </cofactor>
</comment>
<accession>A0A1G4GB01</accession>
<dbReference type="Proteomes" id="UP000178485">
    <property type="component" value="Chromosome i"/>
</dbReference>
<dbReference type="STRING" id="1642646.ING2E5A_2938"/>
<evidence type="ECO:0000313" key="7">
    <source>
        <dbReference type="EMBL" id="SCM59733.1"/>
    </source>
</evidence>
<organism evidence="7 8">
    <name type="scientific">Petrimonas mucosa</name>
    <dbReference type="NCBI Taxonomy" id="1642646"/>
    <lineage>
        <taxon>Bacteria</taxon>
        <taxon>Pseudomonadati</taxon>
        <taxon>Bacteroidota</taxon>
        <taxon>Bacteroidia</taxon>
        <taxon>Bacteroidales</taxon>
        <taxon>Dysgonomonadaceae</taxon>
        <taxon>Petrimonas</taxon>
    </lineage>
</organism>